<comment type="caution">
    <text evidence="2">The sequence shown here is derived from an EMBL/GenBank/DDBJ whole genome shotgun (WGS) entry which is preliminary data.</text>
</comment>
<sequence length="158" mass="17566">MEWSEVIDNPLLQNLPFKIELNKFGKLLMSPASNSHGRFQGRIAGALYQRQPEGEVITECSIQTSDGVKVADVAWASAAFIAEFGYATPYPKAPELCVEIVSPSNSKAEIAEKVELYLAKGAQEVWVVYENNRMEIFTHVGAIEQSTFAPDIRAKIFR</sequence>
<dbReference type="Gene3D" id="3.90.1570.10">
    <property type="entry name" value="tt1808, chain A"/>
    <property type="match status" value="1"/>
</dbReference>
<dbReference type="SUPFAM" id="SSF52980">
    <property type="entry name" value="Restriction endonuclease-like"/>
    <property type="match status" value="1"/>
</dbReference>
<name>A0A1Y1QFD1_9GAMM</name>
<evidence type="ECO:0000259" key="1">
    <source>
        <dbReference type="Pfam" id="PF05685"/>
    </source>
</evidence>
<organism evidence="2 3">
    <name type="scientific">Thiothrix lacustris</name>
    <dbReference type="NCBI Taxonomy" id="525917"/>
    <lineage>
        <taxon>Bacteria</taxon>
        <taxon>Pseudomonadati</taxon>
        <taxon>Pseudomonadota</taxon>
        <taxon>Gammaproteobacteria</taxon>
        <taxon>Thiotrichales</taxon>
        <taxon>Thiotrichaceae</taxon>
        <taxon>Thiothrix</taxon>
    </lineage>
</organism>
<gene>
    <name evidence="2" type="ORF">BWK73_37040</name>
</gene>
<proteinExistence type="predicted"/>
<dbReference type="Proteomes" id="UP000192491">
    <property type="component" value="Unassembled WGS sequence"/>
</dbReference>
<accession>A0A1Y1QFD1</accession>
<evidence type="ECO:0000313" key="3">
    <source>
        <dbReference type="Proteomes" id="UP000192491"/>
    </source>
</evidence>
<dbReference type="PANTHER" id="PTHR34107:SF4">
    <property type="entry name" value="SLL1222 PROTEIN"/>
    <property type="match status" value="1"/>
</dbReference>
<dbReference type="PANTHER" id="PTHR34107">
    <property type="entry name" value="SLL0198 PROTEIN-RELATED"/>
    <property type="match status" value="1"/>
</dbReference>
<dbReference type="AlphaFoldDB" id="A0A1Y1QFD1"/>
<dbReference type="Pfam" id="PF05685">
    <property type="entry name" value="Uma2"/>
    <property type="match status" value="1"/>
</dbReference>
<dbReference type="InterPro" id="IPR012296">
    <property type="entry name" value="Nuclease_put_TT1808"/>
</dbReference>
<protein>
    <recommendedName>
        <fullName evidence="1">Putative restriction endonuclease domain-containing protein</fullName>
    </recommendedName>
</protein>
<dbReference type="InterPro" id="IPR008538">
    <property type="entry name" value="Uma2"/>
</dbReference>
<evidence type="ECO:0000313" key="2">
    <source>
        <dbReference type="EMBL" id="OQX04191.1"/>
    </source>
</evidence>
<reference evidence="2 3" key="1">
    <citation type="submission" date="2017-01" db="EMBL/GenBank/DDBJ databases">
        <title>Novel large sulfur bacteria in the metagenomes of groundwater-fed chemosynthetic microbial mats in the Lake Huron basin.</title>
        <authorList>
            <person name="Sharrar A.M."/>
            <person name="Flood B.E."/>
            <person name="Bailey J.V."/>
            <person name="Jones D.S."/>
            <person name="Biddanda B."/>
            <person name="Ruberg S.A."/>
            <person name="Marcus D.N."/>
            <person name="Dick G.J."/>
        </authorList>
    </citation>
    <scope>NUCLEOTIDE SEQUENCE [LARGE SCALE GENOMIC DNA]</scope>
    <source>
        <strain evidence="2">A8</strain>
    </source>
</reference>
<dbReference type="CDD" id="cd06260">
    <property type="entry name" value="DUF820-like"/>
    <property type="match status" value="1"/>
</dbReference>
<dbReference type="EMBL" id="MTEJ01000352">
    <property type="protein sequence ID" value="OQX04191.1"/>
    <property type="molecule type" value="Genomic_DNA"/>
</dbReference>
<dbReference type="InterPro" id="IPR011335">
    <property type="entry name" value="Restrct_endonuc-II-like"/>
</dbReference>
<feature type="domain" description="Putative restriction endonuclease" evidence="1">
    <location>
        <begin position="16"/>
        <end position="144"/>
    </location>
</feature>